<feature type="repeat" description="ARM" evidence="2">
    <location>
        <begin position="91"/>
        <end position="135"/>
    </location>
</feature>
<sequence>MCKELEVLVKALERHPSDAGVQRYASRALANLCLNSQERRAKAADLGALEAVVKALERHPSDAEVQGCASSALGNLCVYSQERSAKAADLGALKAVVKALERHPSDANVQRCASRALANLCANSQERSAKAADLGALKAVVKALERHPSDANVLRHASGALGNVCHDQERRAKAADLGALEAVVKALERHPSDAEVQSQASRVLGKLLRNSQQSQLTDGGAGGARPSTPAPTPKSATAAPTAQEVISREEPETEKKRFSLDMDKSDIPAGIHICQSLDRVYQCFQTSEVAKGDEFLKACCQEARLPVAHERLKQSVFGLLEPEEIKEFLLAPDHRMWMEIKGRTERFLQLLDEPGTRVQWKVKSITPESKHEVLRTLRPVIMDQTVREPATNTPFGHTGYMKYLTLEIVRRMGFKDIAITGQYYGSSYTPETQILEWMKYKGESMDGTVAMFGPGDRSAGIQAIRDFRIPNAFLDLTLKASIRFKDTNFVTSVLEAVEELDSIFTHEMKLPRDPWRSDANVNSKEGVGGKGEISLNLVDLMEFLDLQPGETLEQEKKPQQLRAEEAFARWKKSDAFRRRVVAILTEEGRGCANHMDYGVITRWLRKHFPVEEKYRILIHAHAGDGNTQDAAGIEAALQGGNGVWSAIIPQAAQGGHNSSLVFLDNMFHLGNENVLNDFWLFQASQCARHIYYLNFNTYDIPGDCPIWGDRVNKLTHTAFCKVTGEDWRQRRGNYYNVWGEREALELKDIAKNSKHRDDVCALRSEEKKAEGKYRISPLVSDLDTWTMRISETRLLGPREIVGDISEEVRALGFALMNAGLRVNLDAEATLGRLIRIVKRIRKETARCPEVDGYQKAKQHQGDHE</sequence>
<organism evidence="5 6">
    <name type="scientific">Symbiodinium necroappetens</name>
    <dbReference type="NCBI Taxonomy" id="1628268"/>
    <lineage>
        <taxon>Eukaryota</taxon>
        <taxon>Sar</taxon>
        <taxon>Alveolata</taxon>
        <taxon>Dinophyceae</taxon>
        <taxon>Suessiales</taxon>
        <taxon>Symbiodiniaceae</taxon>
        <taxon>Symbiodinium</taxon>
    </lineage>
</organism>
<evidence type="ECO:0000256" key="1">
    <source>
        <dbReference type="ARBA" id="ARBA00022737"/>
    </source>
</evidence>
<dbReference type="PANTHER" id="PTHR22895:SF0">
    <property type="entry name" value="ARMADILLO REPEAT-CONTAINING PROTEIN 6"/>
    <property type="match status" value="1"/>
</dbReference>
<dbReference type="OrthoDB" id="437371at2759"/>
<name>A0A813B4X0_9DINO</name>
<dbReference type="PANTHER" id="PTHR22895">
    <property type="entry name" value="ARMADILLO REPEAT-CONTAINING PROTEIN 6"/>
    <property type="match status" value="1"/>
</dbReference>
<dbReference type="Pfam" id="PF23744">
    <property type="entry name" value="ARM_LRRK2"/>
    <property type="match status" value="1"/>
</dbReference>
<dbReference type="EMBL" id="CAJNJA010067497">
    <property type="protein sequence ID" value="CAE7892527.1"/>
    <property type="molecule type" value="Genomic_DNA"/>
</dbReference>
<dbReference type="InterPro" id="IPR056597">
    <property type="entry name" value="ARM_LRRK2"/>
</dbReference>
<dbReference type="SUPFAM" id="SSF48371">
    <property type="entry name" value="ARM repeat"/>
    <property type="match status" value="1"/>
</dbReference>
<feature type="repeat" description="ARM" evidence="2">
    <location>
        <begin position="47"/>
        <end position="91"/>
    </location>
</feature>
<reference evidence="5" key="1">
    <citation type="submission" date="2021-02" db="EMBL/GenBank/DDBJ databases">
        <authorList>
            <person name="Dougan E. K."/>
            <person name="Rhodes N."/>
            <person name="Thang M."/>
            <person name="Chan C."/>
        </authorList>
    </citation>
    <scope>NUCLEOTIDE SEQUENCE</scope>
</reference>
<evidence type="ECO:0000256" key="2">
    <source>
        <dbReference type="PROSITE-ProRule" id="PRU00259"/>
    </source>
</evidence>
<dbReference type="Proteomes" id="UP000601435">
    <property type="component" value="Unassembled WGS sequence"/>
</dbReference>
<comment type="caution">
    <text evidence="5">The sequence shown here is derived from an EMBL/GenBank/DDBJ whole genome shotgun (WGS) entry which is preliminary data.</text>
</comment>
<accession>A0A813B4X0</accession>
<evidence type="ECO:0000313" key="5">
    <source>
        <dbReference type="EMBL" id="CAE7892527.1"/>
    </source>
</evidence>
<dbReference type="InterPro" id="IPR000225">
    <property type="entry name" value="Armadillo"/>
</dbReference>
<feature type="compositionally biased region" description="Basic and acidic residues" evidence="3">
    <location>
        <begin position="246"/>
        <end position="258"/>
    </location>
</feature>
<proteinExistence type="predicted"/>
<dbReference type="SMART" id="SM00185">
    <property type="entry name" value="ARM"/>
    <property type="match status" value="5"/>
</dbReference>
<feature type="repeat" description="ARM" evidence="2">
    <location>
        <begin position="135"/>
        <end position="179"/>
    </location>
</feature>
<feature type="region of interest" description="Disordered" evidence="3">
    <location>
        <begin position="212"/>
        <end position="258"/>
    </location>
</feature>
<evidence type="ECO:0000256" key="3">
    <source>
        <dbReference type="SAM" id="MobiDB-lite"/>
    </source>
</evidence>
<keyword evidence="6" id="KW-1185">Reference proteome</keyword>
<feature type="repeat" description="ARM" evidence="2">
    <location>
        <begin position="178"/>
        <end position="222"/>
    </location>
</feature>
<evidence type="ECO:0000259" key="4">
    <source>
        <dbReference type="Pfam" id="PF23744"/>
    </source>
</evidence>
<protein>
    <submittedName>
        <fullName evidence="5">AarA protein</fullName>
    </submittedName>
</protein>
<dbReference type="InterPro" id="IPR011989">
    <property type="entry name" value="ARM-like"/>
</dbReference>
<dbReference type="AlphaFoldDB" id="A0A813B4X0"/>
<evidence type="ECO:0000313" key="6">
    <source>
        <dbReference type="Proteomes" id="UP000601435"/>
    </source>
</evidence>
<dbReference type="PROSITE" id="PS50176">
    <property type="entry name" value="ARM_REPEAT"/>
    <property type="match status" value="5"/>
</dbReference>
<feature type="compositionally biased region" description="Low complexity" evidence="3">
    <location>
        <begin position="233"/>
        <end position="242"/>
    </location>
</feature>
<dbReference type="Gene3D" id="1.25.10.10">
    <property type="entry name" value="Leucine-rich Repeat Variant"/>
    <property type="match status" value="1"/>
</dbReference>
<feature type="domain" description="LRRK2 ARM repeat" evidence="4">
    <location>
        <begin position="86"/>
        <end position="213"/>
    </location>
</feature>
<feature type="repeat" description="ARM" evidence="2">
    <location>
        <begin position="3"/>
        <end position="47"/>
    </location>
</feature>
<gene>
    <name evidence="5" type="primary">aarA</name>
    <name evidence="5" type="ORF">SNEC2469_LOCUS29703</name>
</gene>
<keyword evidence="1" id="KW-0677">Repeat</keyword>
<dbReference type="InterPro" id="IPR016024">
    <property type="entry name" value="ARM-type_fold"/>
</dbReference>